<dbReference type="EMBL" id="JACHMH010000001">
    <property type="protein sequence ID" value="MBB4681523.1"/>
    <property type="molecule type" value="Genomic_DNA"/>
</dbReference>
<sequence>MSDNAILGSITQPEPGDRLAGLYAAKPVLRILAYTDEANTVQLNNVAGFGVGILRDLLEKNAPFHTDIRLDLVQRHGKGHASDKLTPALLAGYDQIWFFGILPCDLPAQGMPENELTDPEVAALRAWMDAGGGVLITGDHSNPKPPGADPALDELLNLGRAIAHRVPRAAEMRVWEGLPDSSIQFSHNTHQPDGRGSDINNPIPMDADGFPQELILKRYPPFNRPHPLFSGRTGPITVFPDHMHEGQLRIPDSHPAQTWPSGPFGQPKPEIVARGTDKRNGSVYGVLATYDGHAAGVGRIVADSTWHHYFNLNLFGFVSEPTVAARMAEYYVNLTFWLAPARKRQQAQARMLWWLSNHPVVRMAFGNPAADVGRTALGLLATVTNPATAADLAWPLPTTTNLPEDLTLGAQLVSYWRELNASTDSARAAAELVDEGLRAAAEEHAAALRRSLAETENLGASIESGLRLANR</sequence>
<protein>
    <submittedName>
        <fullName evidence="1">Uncharacterized protein</fullName>
    </submittedName>
</protein>
<gene>
    <name evidence="1" type="ORF">HNR67_007641</name>
</gene>
<keyword evidence="2" id="KW-1185">Reference proteome</keyword>
<proteinExistence type="predicted"/>
<name>A0A7W7CHV3_9PSEU</name>
<dbReference type="RefSeq" id="WP_246492693.1">
    <property type="nucleotide sequence ID" value="NZ_BAAAUI010000012.1"/>
</dbReference>
<evidence type="ECO:0000313" key="1">
    <source>
        <dbReference type="EMBL" id="MBB4681523.1"/>
    </source>
</evidence>
<accession>A0A7W7CHV3</accession>
<reference evidence="1 2" key="1">
    <citation type="submission" date="2020-08" db="EMBL/GenBank/DDBJ databases">
        <title>Sequencing the genomes of 1000 actinobacteria strains.</title>
        <authorList>
            <person name="Klenk H.-P."/>
        </authorList>
    </citation>
    <scope>NUCLEOTIDE SEQUENCE [LARGE SCALE GENOMIC DNA]</scope>
    <source>
        <strain evidence="1 2">DSM 44230</strain>
    </source>
</reference>
<evidence type="ECO:0000313" key="2">
    <source>
        <dbReference type="Proteomes" id="UP000533598"/>
    </source>
</evidence>
<comment type="caution">
    <text evidence="1">The sequence shown here is derived from an EMBL/GenBank/DDBJ whole genome shotgun (WGS) entry which is preliminary data.</text>
</comment>
<dbReference type="AlphaFoldDB" id="A0A7W7CHV3"/>
<dbReference type="Proteomes" id="UP000533598">
    <property type="component" value="Unassembled WGS sequence"/>
</dbReference>
<organism evidence="1 2">
    <name type="scientific">Crossiella cryophila</name>
    <dbReference type="NCBI Taxonomy" id="43355"/>
    <lineage>
        <taxon>Bacteria</taxon>
        <taxon>Bacillati</taxon>
        <taxon>Actinomycetota</taxon>
        <taxon>Actinomycetes</taxon>
        <taxon>Pseudonocardiales</taxon>
        <taxon>Pseudonocardiaceae</taxon>
        <taxon>Crossiella</taxon>
    </lineage>
</organism>